<dbReference type="EC" id="2.1.1.264" evidence="6"/>
<dbReference type="RefSeq" id="WP_047251487.1">
    <property type="nucleotide sequence ID" value="NZ_CP011367.1"/>
</dbReference>
<keyword evidence="3 6" id="KW-0489">Methyltransferase</keyword>
<dbReference type="STRING" id="106634.TVD_09620"/>
<keyword evidence="7" id="KW-0694">RNA-binding</keyword>
<dbReference type="NCBIfam" id="NF008748">
    <property type="entry name" value="PRK11783.1"/>
    <property type="match status" value="1"/>
</dbReference>
<evidence type="ECO:0000256" key="3">
    <source>
        <dbReference type="ARBA" id="ARBA00022603"/>
    </source>
</evidence>
<dbReference type="PROSITE" id="PS51165">
    <property type="entry name" value="THUMP"/>
    <property type="match status" value="1"/>
</dbReference>
<dbReference type="InterPro" id="IPR054170">
    <property type="entry name" value="RlmL_1st"/>
</dbReference>
<dbReference type="CDD" id="cd02440">
    <property type="entry name" value="AdoMet_MTases"/>
    <property type="match status" value="1"/>
</dbReference>
<dbReference type="OrthoDB" id="9809404at2"/>
<dbReference type="InterPro" id="IPR002052">
    <property type="entry name" value="DNA_methylase_N6_adenine_CS"/>
</dbReference>
<dbReference type="GO" id="GO:0005737">
    <property type="term" value="C:cytoplasm"/>
    <property type="evidence" value="ECO:0007669"/>
    <property type="project" value="UniProtKB-SubCell"/>
</dbReference>
<keyword evidence="5 6" id="KW-0949">S-adenosyl-L-methionine</keyword>
<dbReference type="InterPro" id="IPR000241">
    <property type="entry name" value="RlmKL-like_Mtase"/>
</dbReference>
<comment type="similarity">
    <text evidence="6">Belongs to the methyltransferase superfamily. RlmKL family.</text>
</comment>
<dbReference type="GO" id="GO:0003723">
    <property type="term" value="F:RNA binding"/>
    <property type="evidence" value="ECO:0007669"/>
    <property type="project" value="UniProtKB-UniRule"/>
</dbReference>
<dbReference type="KEGG" id="tvr:TVD_09620"/>
<dbReference type="Pfam" id="PF22020">
    <property type="entry name" value="RlmL_1st"/>
    <property type="match status" value="1"/>
</dbReference>
<comment type="catalytic activity">
    <reaction evidence="6">
        <text>guanosine(2445) in 23S rRNA + S-adenosyl-L-methionine = N(2)-methylguanosine(2445) in 23S rRNA + S-adenosyl-L-homocysteine + H(+)</text>
        <dbReference type="Rhea" id="RHEA:42740"/>
        <dbReference type="Rhea" id="RHEA-COMP:10215"/>
        <dbReference type="Rhea" id="RHEA-COMP:10216"/>
        <dbReference type="ChEBI" id="CHEBI:15378"/>
        <dbReference type="ChEBI" id="CHEBI:57856"/>
        <dbReference type="ChEBI" id="CHEBI:59789"/>
        <dbReference type="ChEBI" id="CHEBI:74269"/>
        <dbReference type="ChEBI" id="CHEBI:74481"/>
        <dbReference type="EC" id="2.1.1.173"/>
    </reaction>
</comment>
<dbReference type="Pfam" id="PF10672">
    <property type="entry name" value="Methyltrans_SAM"/>
    <property type="match status" value="1"/>
</dbReference>
<gene>
    <name evidence="6" type="primary">rlmL</name>
    <name evidence="9" type="ORF">TVD_09620</name>
</gene>
<dbReference type="EC" id="2.1.1.173" evidence="6"/>
<keyword evidence="1 6" id="KW-0963">Cytoplasm</keyword>
<comment type="function">
    <text evidence="6">Specifically methylates the guanine in position 2445 (m2G2445) and the guanine in position 2069 (m7G2069) of 23S rRNA.</text>
</comment>
<keyword evidence="10" id="KW-1185">Reference proteome</keyword>
<dbReference type="InterPro" id="IPR019614">
    <property type="entry name" value="SAM-dep_methyl-trfase"/>
</dbReference>
<dbReference type="InterPro" id="IPR004114">
    <property type="entry name" value="THUMP_dom"/>
</dbReference>
<dbReference type="PIRSF" id="PIRSF037618">
    <property type="entry name" value="RNA_Mtase_bacteria_prd"/>
    <property type="match status" value="1"/>
</dbReference>
<evidence type="ECO:0000259" key="8">
    <source>
        <dbReference type="PROSITE" id="PS51165"/>
    </source>
</evidence>
<sequence>MTESPSGEPIAPFDPTADRREYLATAAGGLAPLVARELEGFGALDLREDRAGIHFHADLATLYRCLLGSRVASRILLPLVRFDEPDGDACYVASRALDWPALFGLDATFAVDVTGKSSHIGHTHFAGVRVKDGIADAFRDAAGERPDVDAADPDVRVLLQLQGRQAQISLDLGNGGLHRRGYRGSGGDAPLRENLAAALLMRAGWPEHLETHPDAQFLDPFCGSGTLVIEAALMATHTAPGLLREGFRPHGWSGHDAGLWASCVAEARDAVRPWQGPPLLGSDRDRGAVAAARKAAQAAGVRDCTRFEQAEALTLEPPADHGMLVSNPPYGERIGNTPELIKLYSLLGERLRSAFGGWHVALLVADTTDSQRLGLRASHKHRFYNGTLACHLLQFEIHRRDEPTAAPAPDFANRLQKNLRHLARWARRQEITCYRIYDTDLAEFPLQIDRYEAEDGTVHLHVQEFAAPASVDPARAEARLRGALAAMLEVTGIEPAHLHYKQRRAQKGRSQYQRAETAQPAPFPVHEHGCRLWVDLDAYLDSGLFLDHRPMRLRLQQECRGLRLLNLFCYTAAVSVHAAVGGARQTVSVDLSNTYLEWAEDNFRANGLEAEIRDGRSRRQPGTHALLREDVIHWLEGATDTPGMVFERIFLDPPTFSNSKRTEDDFEVQRDHAHLILLAARLLTPDGVLYFSTNRRRFELDHEALTGLHARDITRETLDEDYRRPPPPHRCWAITRAGRE</sequence>
<comment type="subcellular location">
    <subcellularLocation>
        <location evidence="6">Cytoplasm</location>
    </subcellularLocation>
</comment>
<dbReference type="Gene3D" id="3.30.750.80">
    <property type="entry name" value="RNA methyltransferase domain (HRMD) like"/>
    <property type="match status" value="1"/>
</dbReference>
<evidence type="ECO:0000256" key="2">
    <source>
        <dbReference type="ARBA" id="ARBA00022552"/>
    </source>
</evidence>
<dbReference type="CDD" id="cd11715">
    <property type="entry name" value="THUMP_AdoMetMT"/>
    <property type="match status" value="1"/>
</dbReference>
<evidence type="ECO:0000313" key="10">
    <source>
        <dbReference type="Proteomes" id="UP000064201"/>
    </source>
</evidence>
<comment type="catalytic activity">
    <reaction evidence="6">
        <text>guanosine(2069) in 23S rRNA + S-adenosyl-L-methionine = N(2)-methylguanosine(2069) in 23S rRNA + S-adenosyl-L-homocysteine + H(+)</text>
        <dbReference type="Rhea" id="RHEA:43772"/>
        <dbReference type="Rhea" id="RHEA-COMP:10688"/>
        <dbReference type="Rhea" id="RHEA-COMP:10689"/>
        <dbReference type="ChEBI" id="CHEBI:15378"/>
        <dbReference type="ChEBI" id="CHEBI:57856"/>
        <dbReference type="ChEBI" id="CHEBI:59789"/>
        <dbReference type="ChEBI" id="CHEBI:74269"/>
        <dbReference type="ChEBI" id="CHEBI:74481"/>
        <dbReference type="EC" id="2.1.1.264"/>
    </reaction>
</comment>
<dbReference type="PATRIC" id="fig|106634.4.peg.1969"/>
<evidence type="ECO:0000256" key="6">
    <source>
        <dbReference type="HAMAP-Rule" id="MF_01858"/>
    </source>
</evidence>
<proteinExistence type="inferred from homology"/>
<dbReference type="Pfam" id="PF02926">
    <property type="entry name" value="THUMP"/>
    <property type="match status" value="1"/>
</dbReference>
<dbReference type="InterPro" id="IPR029063">
    <property type="entry name" value="SAM-dependent_MTases_sf"/>
</dbReference>
<dbReference type="AlphaFoldDB" id="A0A0G3G2X6"/>
<dbReference type="InterPro" id="IPR017244">
    <property type="entry name" value="23SrRNA_methyltr_KL"/>
</dbReference>
<dbReference type="GO" id="GO:0052915">
    <property type="term" value="F:23S rRNA (guanine(2445)-N(2))-methyltransferase activity"/>
    <property type="evidence" value="ECO:0007669"/>
    <property type="project" value="UniProtKB-UniRule"/>
</dbReference>
<evidence type="ECO:0000256" key="4">
    <source>
        <dbReference type="ARBA" id="ARBA00022679"/>
    </source>
</evidence>
<feature type="domain" description="THUMP" evidence="8">
    <location>
        <begin position="61"/>
        <end position="172"/>
    </location>
</feature>
<reference evidence="9 10" key="1">
    <citation type="submission" date="2015-04" db="EMBL/GenBank/DDBJ databases">
        <title>Complete Sequence for the Genome of the Thioalkalivibrio versutus D301.</title>
        <authorList>
            <person name="Mu T."/>
            <person name="Zhou J."/>
            <person name="Xu X."/>
        </authorList>
    </citation>
    <scope>NUCLEOTIDE SEQUENCE [LARGE SCALE GENOMIC DNA]</scope>
    <source>
        <strain evidence="9 10">D301</strain>
    </source>
</reference>
<dbReference type="HAMAP" id="MF_01858">
    <property type="entry name" value="23SrRNA_methyltr_KL"/>
    <property type="match status" value="1"/>
</dbReference>
<dbReference type="InterPro" id="IPR053943">
    <property type="entry name" value="RlmKL-like_Mtase_CS"/>
</dbReference>
<dbReference type="SMART" id="SM00981">
    <property type="entry name" value="THUMP"/>
    <property type="match status" value="1"/>
</dbReference>
<dbReference type="PROSITE" id="PS01261">
    <property type="entry name" value="UPF0020"/>
    <property type="match status" value="1"/>
</dbReference>
<dbReference type="PANTHER" id="PTHR47313:SF1">
    <property type="entry name" value="RIBOSOMAL RNA LARGE SUBUNIT METHYLTRANSFERASE K_L"/>
    <property type="match status" value="1"/>
</dbReference>
<evidence type="ECO:0000256" key="7">
    <source>
        <dbReference type="PROSITE-ProRule" id="PRU00529"/>
    </source>
</evidence>
<dbReference type="Gene3D" id="3.40.50.150">
    <property type="entry name" value="Vaccinia Virus protein VP39"/>
    <property type="match status" value="2"/>
</dbReference>
<dbReference type="PROSITE" id="PS00092">
    <property type="entry name" value="N6_MTASE"/>
    <property type="match status" value="1"/>
</dbReference>
<keyword evidence="2 6" id="KW-0698">rRNA processing</keyword>
<dbReference type="GO" id="GO:0070043">
    <property type="term" value="F:rRNA (guanine-N7-)-methyltransferase activity"/>
    <property type="evidence" value="ECO:0007669"/>
    <property type="project" value="UniProtKB-UniRule"/>
</dbReference>
<name>A0A0G3G2X6_9GAMM</name>
<organism evidence="9 10">
    <name type="scientific">Thioalkalivibrio versutus</name>
    <dbReference type="NCBI Taxonomy" id="106634"/>
    <lineage>
        <taxon>Bacteria</taxon>
        <taxon>Pseudomonadati</taxon>
        <taxon>Pseudomonadota</taxon>
        <taxon>Gammaproteobacteria</taxon>
        <taxon>Chromatiales</taxon>
        <taxon>Ectothiorhodospiraceae</taxon>
        <taxon>Thioalkalivibrio</taxon>
    </lineage>
</organism>
<accession>A0A0G3G2X6</accession>
<dbReference type="Proteomes" id="UP000064201">
    <property type="component" value="Chromosome"/>
</dbReference>
<evidence type="ECO:0000256" key="5">
    <source>
        <dbReference type="ARBA" id="ARBA00022691"/>
    </source>
</evidence>
<keyword evidence="4 6" id="KW-0808">Transferase</keyword>
<protein>
    <recommendedName>
        <fullName evidence="6">Ribosomal RNA large subunit methyltransferase K/L</fullName>
    </recommendedName>
    <domain>
        <recommendedName>
            <fullName evidence="6">23S rRNA m2G2445 methyltransferase</fullName>
            <ecNumber evidence="6">2.1.1.173</ecNumber>
        </recommendedName>
        <alternativeName>
            <fullName evidence="6">rRNA (guanine-N(2)-)-methyltransferase RlmL</fullName>
        </alternativeName>
    </domain>
    <domain>
        <recommendedName>
            <fullName evidence="6">23S rRNA m7G2069 methyltransferase</fullName>
            <ecNumber evidence="6">2.1.1.264</ecNumber>
        </recommendedName>
        <alternativeName>
            <fullName evidence="6">rRNA (guanine-N(7)-)-methyltransferase RlmK</fullName>
        </alternativeName>
    </domain>
</protein>
<dbReference type="EMBL" id="CP011367">
    <property type="protein sequence ID" value="AKJ95598.1"/>
    <property type="molecule type" value="Genomic_DNA"/>
</dbReference>
<dbReference type="PANTHER" id="PTHR47313">
    <property type="entry name" value="RIBOSOMAL RNA LARGE SUBUNIT METHYLTRANSFERASE K/L"/>
    <property type="match status" value="1"/>
</dbReference>
<evidence type="ECO:0000256" key="1">
    <source>
        <dbReference type="ARBA" id="ARBA00022490"/>
    </source>
</evidence>
<dbReference type="SUPFAM" id="SSF53335">
    <property type="entry name" value="S-adenosyl-L-methionine-dependent methyltransferases"/>
    <property type="match status" value="2"/>
</dbReference>
<evidence type="ECO:0000313" key="9">
    <source>
        <dbReference type="EMBL" id="AKJ95598.1"/>
    </source>
</evidence>
<dbReference type="Pfam" id="PF01170">
    <property type="entry name" value="UPF0020"/>
    <property type="match status" value="1"/>
</dbReference>
<dbReference type="Gene3D" id="3.30.2130.30">
    <property type="match status" value="1"/>
</dbReference>